<dbReference type="Gene3D" id="1.50.10.10">
    <property type="match status" value="1"/>
</dbReference>
<keyword evidence="3" id="KW-0808">Transferase</keyword>
<dbReference type="SUPFAM" id="SSF158745">
    <property type="entry name" value="LanC-like"/>
    <property type="match status" value="1"/>
</dbReference>
<organism evidence="3 4">
    <name type="scientific">Solirubrobacter pauli</name>
    <dbReference type="NCBI Taxonomy" id="166793"/>
    <lineage>
        <taxon>Bacteria</taxon>
        <taxon>Bacillati</taxon>
        <taxon>Actinomycetota</taxon>
        <taxon>Thermoleophilia</taxon>
        <taxon>Solirubrobacterales</taxon>
        <taxon>Solirubrobacteraceae</taxon>
        <taxon>Solirubrobacter</taxon>
    </lineage>
</organism>
<dbReference type="Proteomes" id="UP000278962">
    <property type="component" value="Unassembled WGS sequence"/>
</dbReference>
<dbReference type="Pfam" id="PF05147">
    <property type="entry name" value="LANC_like"/>
    <property type="match status" value="1"/>
</dbReference>
<name>A0A660L7R8_9ACTN</name>
<dbReference type="GO" id="GO:0005975">
    <property type="term" value="P:carbohydrate metabolic process"/>
    <property type="evidence" value="ECO:0007669"/>
    <property type="project" value="InterPro"/>
</dbReference>
<evidence type="ECO:0000313" key="4">
    <source>
        <dbReference type="Proteomes" id="UP000278962"/>
    </source>
</evidence>
<dbReference type="RefSeq" id="WP_121246964.1">
    <property type="nucleotide sequence ID" value="NZ_RBIL01000001.1"/>
</dbReference>
<dbReference type="GO" id="GO:0004672">
    <property type="term" value="F:protein kinase activity"/>
    <property type="evidence" value="ECO:0007669"/>
    <property type="project" value="InterPro"/>
</dbReference>
<sequence>MSTGTITDVFVVPPDVTIVPVVELSPELRRALDAPDDEFLVTRPGARSGSRVVDEPSADLLERFRSPARIVDAVIAFSQQRGEDPARTLEDAYPMLQRLIDSGVLVAADSGREAAIGLSLMPGDRFAGWEVVAPIQVLEDTELHQVRGDDGTVAALKLFVAAGRPHVARLAAREAALLEHLAGDPAPRLLAAGEEGGRPYLVLEWIVGVPARVAADELRREDARAELAGLCCAITDAYVRLHARGALHSDVHPDNLLVGPDGAVRLLDFGVARLPDSADPLLALAPRAGIPFYFEPEYASAVRGGQHAPPSSFAGEQHALATLLYVLATGAHPHEFALEQGELLRQIAEDPPQPFTAAGVAPWPELEAVLATCLAKRPEDRLPDVAALARALDGVVRTAHPAVARPVELGHAHALVDAVLARVGPDGPFFPTGLPVAPTSSVNYGAAGIAYALYRLAGLRAEPELLALADVWCTRALAHRGDDDAWTSDEIELTAGTVGPISALHTAAGAWCVAALVAHARGDAYGALAAVQGFIDASVAPCANLDLTLGRASTLLACAQLLEALGPDMPALIALGDQTLTGIWAELDAYASVSSAPELRYLGIAHGWAGILYATLRWTAVTRSAPPDTLPGRLEELAQLAEPHRRGCRWPVVAGGREHMTGWCNGSAGHVYLWALADQVYRDPRFGALAHGAAWNAWEADDQIGQLCCGRGGRAYALLALHRHTGDAAWLHRARVLASRAAAQITPAESEGRVDSLYKGSVGIALLAAEQADPDLARMPFFEAHGWPAAKLDKADPET</sequence>
<protein>
    <submittedName>
        <fullName evidence="3">Serine/threonine-protein kinase</fullName>
    </submittedName>
</protein>
<dbReference type="Gene3D" id="1.10.510.10">
    <property type="entry name" value="Transferase(Phosphotransferase) domain 1"/>
    <property type="match status" value="1"/>
</dbReference>
<accession>A0A660L7R8</accession>
<dbReference type="GO" id="GO:0005524">
    <property type="term" value="F:ATP binding"/>
    <property type="evidence" value="ECO:0007669"/>
    <property type="project" value="InterPro"/>
</dbReference>
<keyword evidence="3" id="KW-0418">Kinase</keyword>
<dbReference type="PROSITE" id="PS50011">
    <property type="entry name" value="PROTEIN_KINASE_DOM"/>
    <property type="match status" value="1"/>
</dbReference>
<dbReference type="GO" id="GO:0031179">
    <property type="term" value="P:peptide modification"/>
    <property type="evidence" value="ECO:0007669"/>
    <property type="project" value="InterPro"/>
</dbReference>
<keyword evidence="1" id="KW-0862">Zinc</keyword>
<keyword evidence="4" id="KW-1185">Reference proteome</keyword>
<comment type="caution">
    <text evidence="3">The sequence shown here is derived from an EMBL/GenBank/DDBJ whole genome shotgun (WGS) entry which is preliminary data.</text>
</comment>
<evidence type="ECO:0000259" key="2">
    <source>
        <dbReference type="PROSITE" id="PS50011"/>
    </source>
</evidence>
<reference evidence="3 4" key="1">
    <citation type="submission" date="2018-10" db="EMBL/GenBank/DDBJ databases">
        <title>Genomic Encyclopedia of Archaeal and Bacterial Type Strains, Phase II (KMG-II): from individual species to whole genera.</title>
        <authorList>
            <person name="Goeker M."/>
        </authorList>
    </citation>
    <scope>NUCLEOTIDE SEQUENCE [LARGE SCALE GENOMIC DNA]</scope>
    <source>
        <strain evidence="3 4">DSM 14954</strain>
    </source>
</reference>
<dbReference type="InterPro" id="IPR000719">
    <property type="entry name" value="Prot_kinase_dom"/>
</dbReference>
<dbReference type="SUPFAM" id="SSF56112">
    <property type="entry name" value="Protein kinase-like (PK-like)"/>
    <property type="match status" value="1"/>
</dbReference>
<dbReference type="Pfam" id="PF00069">
    <property type="entry name" value="Pkinase"/>
    <property type="match status" value="1"/>
</dbReference>
<evidence type="ECO:0000256" key="1">
    <source>
        <dbReference type="PIRSR" id="PIRSR607822-1"/>
    </source>
</evidence>
<dbReference type="InterPro" id="IPR007822">
    <property type="entry name" value="LANC-like"/>
</dbReference>
<proteinExistence type="predicted"/>
<dbReference type="GO" id="GO:0046872">
    <property type="term" value="F:metal ion binding"/>
    <property type="evidence" value="ECO:0007669"/>
    <property type="project" value="UniProtKB-KW"/>
</dbReference>
<evidence type="ECO:0000313" key="3">
    <source>
        <dbReference type="EMBL" id="RKQ90416.1"/>
    </source>
</evidence>
<dbReference type="EMBL" id="RBIL01000001">
    <property type="protein sequence ID" value="RKQ90416.1"/>
    <property type="molecule type" value="Genomic_DNA"/>
</dbReference>
<dbReference type="PANTHER" id="PTHR12736">
    <property type="entry name" value="LANC-LIKE PROTEIN"/>
    <property type="match status" value="1"/>
</dbReference>
<dbReference type="PANTHER" id="PTHR12736:SF7">
    <property type="entry name" value="LANC-LIKE PROTEIN 3"/>
    <property type="match status" value="1"/>
</dbReference>
<dbReference type="PRINTS" id="PR01950">
    <property type="entry name" value="LANCSUPER"/>
</dbReference>
<keyword evidence="1" id="KW-0479">Metal-binding</keyword>
<gene>
    <name evidence="3" type="ORF">C8N24_0218</name>
</gene>
<dbReference type="GO" id="GO:0005886">
    <property type="term" value="C:plasma membrane"/>
    <property type="evidence" value="ECO:0007669"/>
    <property type="project" value="TreeGrafter"/>
</dbReference>
<dbReference type="SMART" id="SM01260">
    <property type="entry name" value="LANC_like"/>
    <property type="match status" value="1"/>
</dbReference>
<dbReference type="SMART" id="SM00220">
    <property type="entry name" value="S_TKc"/>
    <property type="match status" value="1"/>
</dbReference>
<feature type="binding site" evidence="1">
    <location>
        <position position="664"/>
    </location>
    <ligand>
        <name>Zn(2+)</name>
        <dbReference type="ChEBI" id="CHEBI:29105"/>
    </ligand>
</feature>
<dbReference type="InterPro" id="IPR012341">
    <property type="entry name" value="6hp_glycosidase-like_sf"/>
</dbReference>
<feature type="binding site" evidence="1">
    <location>
        <position position="708"/>
    </location>
    <ligand>
        <name>Zn(2+)</name>
        <dbReference type="ChEBI" id="CHEBI:29105"/>
    </ligand>
</feature>
<dbReference type="OrthoDB" id="9795390at2"/>
<dbReference type="AlphaFoldDB" id="A0A660L7R8"/>
<feature type="domain" description="Protein kinase" evidence="2">
    <location>
        <begin position="121"/>
        <end position="403"/>
    </location>
</feature>
<dbReference type="InterPro" id="IPR011009">
    <property type="entry name" value="Kinase-like_dom_sf"/>
</dbReference>